<dbReference type="EMBL" id="QZEY01000008">
    <property type="protein sequence ID" value="RJL31016.1"/>
    <property type="molecule type" value="Genomic_DNA"/>
</dbReference>
<protein>
    <submittedName>
        <fullName evidence="2">Isochorismatase</fullName>
    </submittedName>
</protein>
<dbReference type="Proteomes" id="UP000265768">
    <property type="component" value="Unassembled WGS sequence"/>
</dbReference>
<reference evidence="2 3" key="1">
    <citation type="submission" date="2018-09" db="EMBL/GenBank/DDBJ databases">
        <title>YIM 75507 draft genome.</title>
        <authorList>
            <person name="Tang S."/>
            <person name="Feng Y."/>
        </authorList>
    </citation>
    <scope>NUCLEOTIDE SEQUENCE [LARGE SCALE GENOMIC DNA]</scope>
    <source>
        <strain evidence="2 3">YIM 75507</strain>
    </source>
</reference>
<accession>A0A3A4AMV0</accession>
<name>A0A3A4AMV0_9ACTN</name>
<dbReference type="OrthoDB" id="2455700at2"/>
<keyword evidence="3" id="KW-1185">Reference proteome</keyword>
<dbReference type="SUPFAM" id="SSF47336">
    <property type="entry name" value="ACP-like"/>
    <property type="match status" value="1"/>
</dbReference>
<evidence type="ECO:0000313" key="2">
    <source>
        <dbReference type="EMBL" id="RJL31016.1"/>
    </source>
</evidence>
<dbReference type="AlphaFoldDB" id="A0A3A4AMV0"/>
<dbReference type="InterPro" id="IPR009081">
    <property type="entry name" value="PP-bd_ACP"/>
</dbReference>
<dbReference type="PROSITE" id="PS50075">
    <property type="entry name" value="CARRIER"/>
    <property type="match status" value="1"/>
</dbReference>
<organism evidence="2 3">
    <name type="scientific">Bailinhaonella thermotolerans</name>
    <dbReference type="NCBI Taxonomy" id="1070861"/>
    <lineage>
        <taxon>Bacteria</taxon>
        <taxon>Bacillati</taxon>
        <taxon>Actinomycetota</taxon>
        <taxon>Actinomycetes</taxon>
        <taxon>Streptosporangiales</taxon>
        <taxon>Streptosporangiaceae</taxon>
        <taxon>Bailinhaonella</taxon>
    </lineage>
</organism>
<dbReference type="Pfam" id="PF00550">
    <property type="entry name" value="PP-binding"/>
    <property type="match status" value="1"/>
</dbReference>
<sequence>MGEAPEPDENLVDWGLDSIRLMTLVERWREEGVEVAFEDLAENPTLTGWAELLRTP</sequence>
<comment type="caution">
    <text evidence="2">The sequence shown here is derived from an EMBL/GenBank/DDBJ whole genome shotgun (WGS) entry which is preliminary data.</text>
</comment>
<dbReference type="InterPro" id="IPR036736">
    <property type="entry name" value="ACP-like_sf"/>
</dbReference>
<gene>
    <name evidence="2" type="ORF">D5H75_21225</name>
</gene>
<feature type="domain" description="Carrier" evidence="1">
    <location>
        <begin position="1"/>
        <end position="56"/>
    </location>
</feature>
<evidence type="ECO:0000259" key="1">
    <source>
        <dbReference type="PROSITE" id="PS50075"/>
    </source>
</evidence>
<evidence type="ECO:0000313" key="3">
    <source>
        <dbReference type="Proteomes" id="UP000265768"/>
    </source>
</evidence>
<dbReference type="Gene3D" id="1.10.1200.10">
    <property type="entry name" value="ACP-like"/>
    <property type="match status" value="1"/>
</dbReference>
<proteinExistence type="predicted"/>